<feature type="repeat" description="ARM" evidence="6">
    <location>
        <begin position="145"/>
        <end position="191"/>
    </location>
</feature>
<evidence type="ECO:0000256" key="4">
    <source>
        <dbReference type="ARBA" id="ARBA00022927"/>
    </source>
</evidence>
<dbReference type="GO" id="GO:0005737">
    <property type="term" value="C:cytoplasm"/>
    <property type="evidence" value="ECO:0007669"/>
    <property type="project" value="InterPro"/>
</dbReference>
<evidence type="ECO:0000259" key="8">
    <source>
        <dbReference type="PROSITE" id="PS51214"/>
    </source>
</evidence>
<dbReference type="Pfam" id="PF01749">
    <property type="entry name" value="IBB"/>
    <property type="match status" value="1"/>
</dbReference>
<comment type="function">
    <text evidence="5">Binds specifically and directly to substrates containing either a simple or bipartite NLS motif. Promotes docking of import substrates to the nuclear envelope.</text>
</comment>
<keyword evidence="10" id="KW-1185">Reference proteome</keyword>
<dbReference type="InterPro" id="IPR032413">
    <property type="entry name" value="Arm_3"/>
</dbReference>
<sequence length="543" mass="59195">MPPSPSPSPSPPHQPRRTPENARKKAYKEQADVSNGRRRREAQLLQLRKSRREDTLSKRRRDDASSPSTEPEPDIGPARPESDPPSSSDPPPLPCAADADSSKLLGIINGLKSENISLQLEATIKIRKILSVDGNSLAEEVITSDVVARLVELLSSKKNPRGPQLQVEAAWALTNITAGPSEHTEVVTNAGAVPKLVKLLESPRSDVREQAMWALGNIAAESQRCRELVIDHGGLVQLLSQFNEHAKVSNLRMATWTLSNLCFGKLPSNSQTKAVLQILQQLLNSIDEKILSDTCWAVSYLCNHGTDEIQMVIESQICYLLVKLLMHSSPKVVTPVILALANVSAADDCQVQFLIDSGILQCLPKLLTRNYQKCIKNQACMTVSNICAGTTAQIQAIIDAKMVPLLIQLSQRGETDIKKEAIWAIANATSGGSPDQIRSLVGDGCIIALCNALVLSDADLLYACLNGLESILKVGEMEKMKDEAGTNPYAVLMEECGGLDKLENLQGFNNDAIFEKTIKLLESYWVEEGSENEAPKEPSPDDT</sequence>
<keyword evidence="2 5" id="KW-0813">Transport</keyword>
<feature type="compositionally biased region" description="Pro residues" evidence="7">
    <location>
        <begin position="1"/>
        <end position="13"/>
    </location>
</feature>
<protein>
    <recommendedName>
        <fullName evidence="5">Importin subunit alpha</fullName>
    </recommendedName>
</protein>
<evidence type="ECO:0000256" key="3">
    <source>
        <dbReference type="ARBA" id="ARBA00022737"/>
    </source>
</evidence>
<organism evidence="9 10">
    <name type="scientific">Rhynchospora breviuscula</name>
    <dbReference type="NCBI Taxonomy" id="2022672"/>
    <lineage>
        <taxon>Eukaryota</taxon>
        <taxon>Viridiplantae</taxon>
        <taxon>Streptophyta</taxon>
        <taxon>Embryophyta</taxon>
        <taxon>Tracheophyta</taxon>
        <taxon>Spermatophyta</taxon>
        <taxon>Magnoliopsida</taxon>
        <taxon>Liliopsida</taxon>
        <taxon>Poales</taxon>
        <taxon>Cyperaceae</taxon>
        <taxon>Cyperoideae</taxon>
        <taxon>Rhynchosporeae</taxon>
        <taxon>Rhynchospora</taxon>
    </lineage>
</organism>
<feature type="compositionally biased region" description="Basic and acidic residues" evidence="7">
    <location>
        <begin position="51"/>
        <end position="64"/>
    </location>
</feature>
<evidence type="ECO:0000256" key="2">
    <source>
        <dbReference type="ARBA" id="ARBA00022448"/>
    </source>
</evidence>
<dbReference type="OrthoDB" id="29145at2759"/>
<dbReference type="InterPro" id="IPR011989">
    <property type="entry name" value="ARM-like"/>
</dbReference>
<feature type="compositionally biased region" description="Basic and acidic residues" evidence="7">
    <location>
        <begin position="17"/>
        <end position="31"/>
    </location>
</feature>
<dbReference type="PROSITE" id="PS51214">
    <property type="entry name" value="IBB"/>
    <property type="match status" value="1"/>
</dbReference>
<proteinExistence type="inferred from homology"/>
<dbReference type="Gene3D" id="1.25.10.10">
    <property type="entry name" value="Leucine-rich Repeat Variant"/>
    <property type="match status" value="1"/>
</dbReference>
<evidence type="ECO:0000313" key="10">
    <source>
        <dbReference type="Proteomes" id="UP001151287"/>
    </source>
</evidence>
<dbReference type="GO" id="GO:0006606">
    <property type="term" value="P:protein import into nucleus"/>
    <property type="evidence" value="ECO:0007669"/>
    <property type="project" value="InterPro"/>
</dbReference>
<dbReference type="EMBL" id="JAMQYH010000002">
    <property type="protein sequence ID" value="KAJ1699224.1"/>
    <property type="molecule type" value="Genomic_DNA"/>
</dbReference>
<dbReference type="Gene3D" id="1.20.5.690">
    <property type="entry name" value="Importin-alpha, importin-beta-binding domain"/>
    <property type="match status" value="1"/>
</dbReference>
<evidence type="ECO:0000256" key="1">
    <source>
        <dbReference type="ARBA" id="ARBA00010394"/>
    </source>
</evidence>
<dbReference type="InterPro" id="IPR016024">
    <property type="entry name" value="ARM-type_fold"/>
</dbReference>
<comment type="similarity">
    <text evidence="1 5">Belongs to the importin alpha family.</text>
</comment>
<feature type="repeat" description="ARM" evidence="6">
    <location>
        <begin position="191"/>
        <end position="233"/>
    </location>
</feature>
<dbReference type="InterPro" id="IPR002652">
    <property type="entry name" value="Importin-a_IBB"/>
</dbReference>
<feature type="domain" description="IBB" evidence="8">
    <location>
        <begin position="4"/>
        <end position="70"/>
    </location>
</feature>
<dbReference type="PANTHER" id="PTHR23316">
    <property type="entry name" value="IMPORTIN ALPHA"/>
    <property type="match status" value="1"/>
</dbReference>
<dbReference type="InterPro" id="IPR000225">
    <property type="entry name" value="Armadillo"/>
</dbReference>
<keyword evidence="4 5" id="KW-0653">Protein transport</keyword>
<dbReference type="Pfam" id="PF16186">
    <property type="entry name" value="Arm_3"/>
    <property type="match status" value="1"/>
</dbReference>
<dbReference type="AlphaFoldDB" id="A0A9Q0HUP8"/>
<dbReference type="Proteomes" id="UP001151287">
    <property type="component" value="Unassembled WGS sequence"/>
</dbReference>
<dbReference type="InterPro" id="IPR024931">
    <property type="entry name" value="Importin_alpha"/>
</dbReference>
<gene>
    <name evidence="9" type="ORF">LUZ63_007736</name>
</gene>
<dbReference type="SMART" id="SM00185">
    <property type="entry name" value="ARM"/>
    <property type="match status" value="8"/>
</dbReference>
<feature type="region of interest" description="Disordered" evidence="7">
    <location>
        <begin position="1"/>
        <end position="98"/>
    </location>
</feature>
<accession>A0A9Q0HUP8</accession>
<evidence type="ECO:0000256" key="5">
    <source>
        <dbReference type="PIRNR" id="PIRNR005673"/>
    </source>
</evidence>
<evidence type="ECO:0000313" key="9">
    <source>
        <dbReference type="EMBL" id="KAJ1699224.1"/>
    </source>
</evidence>
<dbReference type="GO" id="GO:0061608">
    <property type="term" value="F:nuclear import signal receptor activity"/>
    <property type="evidence" value="ECO:0007669"/>
    <property type="project" value="InterPro"/>
</dbReference>
<keyword evidence="3" id="KW-0677">Repeat</keyword>
<dbReference type="InterPro" id="IPR036975">
    <property type="entry name" value="Importin-a_IBB_sf"/>
</dbReference>
<comment type="caution">
    <text evidence="9">The sequence shown here is derived from an EMBL/GenBank/DDBJ whole genome shotgun (WGS) entry which is preliminary data.</text>
</comment>
<name>A0A9Q0HUP8_9POAL</name>
<dbReference type="PIRSF" id="PIRSF005673">
    <property type="entry name" value="Importin_alpha"/>
    <property type="match status" value="1"/>
</dbReference>
<dbReference type="PROSITE" id="PS50176">
    <property type="entry name" value="ARM_REPEAT"/>
    <property type="match status" value="2"/>
</dbReference>
<dbReference type="Pfam" id="PF00514">
    <property type="entry name" value="Arm"/>
    <property type="match status" value="4"/>
</dbReference>
<evidence type="ECO:0000256" key="7">
    <source>
        <dbReference type="SAM" id="MobiDB-lite"/>
    </source>
</evidence>
<reference evidence="9" key="1">
    <citation type="journal article" date="2022" name="Cell">
        <title>Repeat-based holocentromeres influence genome architecture and karyotype evolution.</title>
        <authorList>
            <person name="Hofstatter P.G."/>
            <person name="Thangavel G."/>
            <person name="Lux T."/>
            <person name="Neumann P."/>
            <person name="Vondrak T."/>
            <person name="Novak P."/>
            <person name="Zhang M."/>
            <person name="Costa L."/>
            <person name="Castellani M."/>
            <person name="Scott A."/>
            <person name="Toegelov H."/>
            <person name="Fuchs J."/>
            <person name="Mata-Sucre Y."/>
            <person name="Dias Y."/>
            <person name="Vanzela A.L.L."/>
            <person name="Huettel B."/>
            <person name="Almeida C.C.S."/>
            <person name="Simkova H."/>
            <person name="Souza G."/>
            <person name="Pedrosa-Harand A."/>
            <person name="Macas J."/>
            <person name="Mayer K.F.X."/>
            <person name="Houben A."/>
            <person name="Marques A."/>
        </authorList>
    </citation>
    <scope>NUCLEOTIDE SEQUENCE</scope>
    <source>
        <strain evidence="9">RhyBre1mFocal</strain>
    </source>
</reference>
<comment type="subunit">
    <text evidence="5">Forms a complex with importin subunit beta-1.</text>
</comment>
<dbReference type="SUPFAM" id="SSF48371">
    <property type="entry name" value="ARM repeat"/>
    <property type="match status" value="1"/>
</dbReference>
<evidence type="ECO:0000256" key="6">
    <source>
        <dbReference type="PROSITE-ProRule" id="PRU00259"/>
    </source>
</evidence>